<dbReference type="SMART" id="SM00388">
    <property type="entry name" value="HisKA"/>
    <property type="match status" value="1"/>
</dbReference>
<keyword evidence="6" id="KW-0547">Nucleotide-binding</keyword>
<evidence type="ECO:0000256" key="3">
    <source>
        <dbReference type="ARBA" id="ARBA00022553"/>
    </source>
</evidence>
<feature type="domain" description="Histidine kinase" evidence="14">
    <location>
        <begin position="475"/>
        <end position="699"/>
    </location>
</feature>
<dbReference type="InterPro" id="IPR004358">
    <property type="entry name" value="Sig_transdc_His_kin-like_C"/>
</dbReference>
<dbReference type="SUPFAM" id="SSF55785">
    <property type="entry name" value="PYP-like sensor domain (PAS domain)"/>
    <property type="match status" value="1"/>
</dbReference>
<evidence type="ECO:0000256" key="2">
    <source>
        <dbReference type="ARBA" id="ARBA00022475"/>
    </source>
</evidence>
<evidence type="ECO:0000256" key="1">
    <source>
        <dbReference type="ARBA" id="ARBA00004651"/>
    </source>
</evidence>
<feature type="domain" description="Response regulatory" evidence="15">
    <location>
        <begin position="718"/>
        <end position="834"/>
    </location>
</feature>
<keyword evidence="4" id="KW-0808">Transferase</keyword>
<keyword evidence="8" id="KW-0067">ATP-binding</keyword>
<gene>
    <name evidence="17" type="ORF">MNBD_DELTA04-1669</name>
</gene>
<dbReference type="Pfam" id="PF00512">
    <property type="entry name" value="HisKA"/>
    <property type="match status" value="1"/>
</dbReference>
<organism evidence="17">
    <name type="scientific">hydrothermal vent metagenome</name>
    <dbReference type="NCBI Taxonomy" id="652676"/>
    <lineage>
        <taxon>unclassified sequences</taxon>
        <taxon>metagenomes</taxon>
        <taxon>ecological metagenomes</taxon>
    </lineage>
</organism>
<dbReference type="CDD" id="cd00130">
    <property type="entry name" value="PAS"/>
    <property type="match status" value="1"/>
</dbReference>
<dbReference type="InterPro" id="IPR003661">
    <property type="entry name" value="HisK_dim/P_dom"/>
</dbReference>
<keyword evidence="7 17" id="KW-0418">Kinase</keyword>
<keyword evidence="2" id="KW-1003">Cell membrane</keyword>
<feature type="coiled-coil region" evidence="12">
    <location>
        <begin position="315"/>
        <end position="342"/>
    </location>
</feature>
<dbReference type="PANTHER" id="PTHR43065">
    <property type="entry name" value="SENSOR HISTIDINE KINASE"/>
    <property type="match status" value="1"/>
</dbReference>
<proteinExistence type="predicted"/>
<dbReference type="InterPro" id="IPR035965">
    <property type="entry name" value="PAS-like_dom_sf"/>
</dbReference>
<dbReference type="PROSITE" id="PS50112">
    <property type="entry name" value="PAS"/>
    <property type="match status" value="1"/>
</dbReference>
<dbReference type="SUPFAM" id="SSF52172">
    <property type="entry name" value="CheY-like"/>
    <property type="match status" value="1"/>
</dbReference>
<dbReference type="InterPro" id="IPR003594">
    <property type="entry name" value="HATPase_dom"/>
</dbReference>
<dbReference type="Gene3D" id="3.30.565.10">
    <property type="entry name" value="Histidine kinase-like ATPase, C-terminal domain"/>
    <property type="match status" value="1"/>
</dbReference>
<dbReference type="InterPro" id="IPR036097">
    <property type="entry name" value="HisK_dim/P_sf"/>
</dbReference>
<dbReference type="PRINTS" id="PR00344">
    <property type="entry name" value="BCTRLSENSOR"/>
</dbReference>
<dbReference type="InterPro" id="IPR011006">
    <property type="entry name" value="CheY-like_superfamily"/>
</dbReference>
<sequence>MKKYTVFFILLSILGCCSFLFYLSYRDVKIKTIAAFNNEQRIMARQAAREIQSFFTEYAISLGYLAKHKNIIDLDQAGKELIKEFYNQHSGQIRAITRIDASGKIVYTIPFVRRAIGRDVSHQPHNRRIMEDHRPLVSEVFMAVQGYRAVAFAMPVFRNHTYLGSLSILIPFRQIAKKYLADIRLGDSGSAWLLSRKGIELFCPSPGHAGQSVFKTFASSPTVIAMAKKMIKGEQGTTVYTYERKRGNVTGTVTSHAVYLPIELPDNFWSIVVATPEDQVLAAMKFFRDAWLVLILVAFTGSILLTLYLFKAWAIVREEERRRAAEKVLRESEEKYRMLVENANDLIFIVQDEVVKYANPKAEKIFGCSLAELKSRPFIEYIHPDDRDMVPAVHRQKPPGEKDENLYSFRAVNEKAEDVYLQINSRLTTWEGRPATIIIARDITELKRAAREKENLEGQLRQALKMEAIGTLAGGIAHDFNNILAAIVGYADLAKDELPAESRSGKRIDEVLKASARARDLVQQILAFSRKSEQERAPLQLHLLVTETLKLLRASIPSTIEIRRNIDPHSGNILAEPIQIHQVLMNLCTNAAQAMDEKGGVLFVGLDCLELKEKDLKGEAGLRPGLYVRLTVKDTGCGIDPVIMDRIFDPYFTTKEVGKGSGMGLSVVHGIVKSHDGKITVASKPNQGTTFTVYFPRVEEESQPEPDGSAPLPVGGERILFVDDAKDLADATRGILTYLGYRVTATTSSLEALALFRSQPDAFDLVITDQTMPEMTGVQLAGELLGVRPDLPIILCTGYSSKVDAGVAGDMGIRAFAMKPVGQDKLAKMIRQVLDEKPGSASNGG</sequence>
<keyword evidence="5 13" id="KW-0812">Transmembrane</keyword>
<evidence type="ECO:0000259" key="15">
    <source>
        <dbReference type="PROSITE" id="PS50110"/>
    </source>
</evidence>
<dbReference type="Gene3D" id="1.10.287.130">
    <property type="match status" value="1"/>
</dbReference>
<dbReference type="GO" id="GO:0006355">
    <property type="term" value="P:regulation of DNA-templated transcription"/>
    <property type="evidence" value="ECO:0007669"/>
    <property type="project" value="InterPro"/>
</dbReference>
<dbReference type="SUPFAM" id="SSF47384">
    <property type="entry name" value="Homodimeric domain of signal transducing histidine kinase"/>
    <property type="match status" value="1"/>
</dbReference>
<feature type="coiled-coil region" evidence="12">
    <location>
        <begin position="439"/>
        <end position="466"/>
    </location>
</feature>
<dbReference type="GO" id="GO:0005886">
    <property type="term" value="C:plasma membrane"/>
    <property type="evidence" value="ECO:0007669"/>
    <property type="project" value="UniProtKB-SubCell"/>
</dbReference>
<comment type="subcellular location">
    <subcellularLocation>
        <location evidence="1">Cell membrane</location>
        <topology evidence="1">Multi-pass membrane protein</topology>
    </subcellularLocation>
</comment>
<reference evidence="17" key="1">
    <citation type="submission" date="2018-06" db="EMBL/GenBank/DDBJ databases">
        <authorList>
            <person name="Zhirakovskaya E."/>
        </authorList>
    </citation>
    <scope>NUCLEOTIDE SEQUENCE</scope>
</reference>
<evidence type="ECO:0000256" key="6">
    <source>
        <dbReference type="ARBA" id="ARBA00022741"/>
    </source>
</evidence>
<dbReference type="InterPro" id="IPR036890">
    <property type="entry name" value="HATPase_C_sf"/>
</dbReference>
<evidence type="ECO:0000256" key="13">
    <source>
        <dbReference type="SAM" id="Phobius"/>
    </source>
</evidence>
<dbReference type="Pfam" id="PF02518">
    <property type="entry name" value="HATPase_c"/>
    <property type="match status" value="1"/>
</dbReference>
<dbReference type="InterPro" id="IPR000014">
    <property type="entry name" value="PAS"/>
</dbReference>
<evidence type="ECO:0000256" key="12">
    <source>
        <dbReference type="SAM" id="Coils"/>
    </source>
</evidence>
<evidence type="ECO:0000256" key="4">
    <source>
        <dbReference type="ARBA" id="ARBA00022679"/>
    </source>
</evidence>
<dbReference type="PANTHER" id="PTHR43065:SF42">
    <property type="entry name" value="TWO-COMPONENT SENSOR PPRA"/>
    <property type="match status" value="1"/>
</dbReference>
<evidence type="ECO:0000259" key="14">
    <source>
        <dbReference type="PROSITE" id="PS50109"/>
    </source>
</evidence>
<dbReference type="CDD" id="cd12912">
    <property type="entry name" value="PDC2_MCP_like"/>
    <property type="match status" value="1"/>
</dbReference>
<dbReference type="GO" id="GO:0000155">
    <property type="term" value="F:phosphorelay sensor kinase activity"/>
    <property type="evidence" value="ECO:0007669"/>
    <property type="project" value="InterPro"/>
</dbReference>
<dbReference type="EMBL" id="UOEY01000058">
    <property type="protein sequence ID" value="VAW38267.1"/>
    <property type="molecule type" value="Genomic_DNA"/>
</dbReference>
<dbReference type="PROSITE" id="PS50109">
    <property type="entry name" value="HIS_KIN"/>
    <property type="match status" value="1"/>
</dbReference>
<evidence type="ECO:0000256" key="11">
    <source>
        <dbReference type="ARBA" id="ARBA00023136"/>
    </source>
</evidence>
<dbReference type="SMART" id="SM00091">
    <property type="entry name" value="PAS"/>
    <property type="match status" value="1"/>
</dbReference>
<evidence type="ECO:0000313" key="17">
    <source>
        <dbReference type="EMBL" id="VAW38267.1"/>
    </source>
</evidence>
<keyword evidence="9 13" id="KW-1133">Transmembrane helix</keyword>
<dbReference type="PROSITE" id="PS50110">
    <property type="entry name" value="RESPONSE_REGULATORY"/>
    <property type="match status" value="1"/>
</dbReference>
<accession>A0A3B0VIW1</accession>
<dbReference type="Pfam" id="PF02743">
    <property type="entry name" value="dCache_1"/>
    <property type="match status" value="1"/>
</dbReference>
<dbReference type="CDD" id="cd17546">
    <property type="entry name" value="REC_hyHK_CKI1_RcsC-like"/>
    <property type="match status" value="1"/>
</dbReference>
<evidence type="ECO:0000256" key="9">
    <source>
        <dbReference type="ARBA" id="ARBA00022989"/>
    </source>
</evidence>
<keyword evidence="12" id="KW-0175">Coiled coil</keyword>
<dbReference type="SUPFAM" id="SSF55874">
    <property type="entry name" value="ATPase domain of HSP90 chaperone/DNA topoisomerase II/histidine kinase"/>
    <property type="match status" value="1"/>
</dbReference>
<keyword evidence="3" id="KW-0597">Phosphoprotein</keyword>
<keyword evidence="10" id="KW-0902">Two-component regulatory system</keyword>
<protein>
    <submittedName>
        <fullName evidence="17">Sensory box histidine kinase/response regulator</fullName>
    </submittedName>
</protein>
<dbReference type="AlphaFoldDB" id="A0A3B0VIW1"/>
<dbReference type="GO" id="GO:0005524">
    <property type="term" value="F:ATP binding"/>
    <property type="evidence" value="ECO:0007669"/>
    <property type="project" value="UniProtKB-KW"/>
</dbReference>
<evidence type="ECO:0000256" key="5">
    <source>
        <dbReference type="ARBA" id="ARBA00022692"/>
    </source>
</evidence>
<dbReference type="Gene3D" id="3.40.50.2300">
    <property type="match status" value="1"/>
</dbReference>
<evidence type="ECO:0000256" key="8">
    <source>
        <dbReference type="ARBA" id="ARBA00022840"/>
    </source>
</evidence>
<dbReference type="SMART" id="SM00448">
    <property type="entry name" value="REC"/>
    <property type="match status" value="1"/>
</dbReference>
<dbReference type="InterPro" id="IPR033479">
    <property type="entry name" value="dCache_1"/>
</dbReference>
<dbReference type="Pfam" id="PF00989">
    <property type="entry name" value="PAS"/>
    <property type="match status" value="1"/>
</dbReference>
<dbReference type="CDD" id="cd00082">
    <property type="entry name" value="HisKA"/>
    <property type="match status" value="1"/>
</dbReference>
<dbReference type="InterPro" id="IPR005467">
    <property type="entry name" value="His_kinase_dom"/>
</dbReference>
<feature type="transmembrane region" description="Helical" evidence="13">
    <location>
        <begin position="6"/>
        <end position="25"/>
    </location>
</feature>
<dbReference type="InterPro" id="IPR013767">
    <property type="entry name" value="PAS_fold"/>
</dbReference>
<dbReference type="InterPro" id="IPR001789">
    <property type="entry name" value="Sig_transdc_resp-reg_receiver"/>
</dbReference>
<dbReference type="Pfam" id="PF00072">
    <property type="entry name" value="Response_reg"/>
    <property type="match status" value="1"/>
</dbReference>
<keyword evidence="11 13" id="KW-0472">Membrane</keyword>
<feature type="transmembrane region" description="Helical" evidence="13">
    <location>
        <begin position="290"/>
        <end position="310"/>
    </location>
</feature>
<feature type="domain" description="PAS" evidence="16">
    <location>
        <begin position="332"/>
        <end position="390"/>
    </location>
</feature>
<evidence type="ECO:0000259" key="16">
    <source>
        <dbReference type="PROSITE" id="PS50112"/>
    </source>
</evidence>
<dbReference type="SMART" id="SM00387">
    <property type="entry name" value="HATPase_c"/>
    <property type="match status" value="1"/>
</dbReference>
<evidence type="ECO:0000256" key="10">
    <source>
        <dbReference type="ARBA" id="ARBA00023012"/>
    </source>
</evidence>
<dbReference type="NCBIfam" id="TIGR00229">
    <property type="entry name" value="sensory_box"/>
    <property type="match status" value="1"/>
</dbReference>
<evidence type="ECO:0000256" key="7">
    <source>
        <dbReference type="ARBA" id="ARBA00022777"/>
    </source>
</evidence>
<dbReference type="PROSITE" id="PS51257">
    <property type="entry name" value="PROKAR_LIPOPROTEIN"/>
    <property type="match status" value="1"/>
</dbReference>
<name>A0A3B0VIW1_9ZZZZ</name>
<dbReference type="Gene3D" id="3.30.450.20">
    <property type="entry name" value="PAS domain"/>
    <property type="match status" value="2"/>
</dbReference>